<dbReference type="Gene3D" id="3.40.50.1010">
    <property type="entry name" value="5'-nuclease"/>
    <property type="match status" value="1"/>
</dbReference>
<dbReference type="PANTHER" id="PTHR35458">
    <property type="entry name" value="SLR0755 PROTEIN"/>
    <property type="match status" value="1"/>
</dbReference>
<reference evidence="2" key="1">
    <citation type="submission" date="2020-11" db="EMBL/GenBank/DDBJ databases">
        <authorList>
            <person name="Konstantinou D."/>
            <person name="Gkelis S."/>
            <person name="Popin R."/>
            <person name="Fewer D."/>
            <person name="Sivonen K."/>
        </authorList>
    </citation>
    <scope>NUCLEOTIDE SEQUENCE</scope>
    <source>
        <strain evidence="2">TAU-MAC 1115</strain>
    </source>
</reference>
<dbReference type="EMBL" id="JADOES010000040">
    <property type="protein sequence ID" value="MBT9317212.1"/>
    <property type="molecule type" value="Genomic_DNA"/>
</dbReference>
<evidence type="ECO:0000313" key="2">
    <source>
        <dbReference type="EMBL" id="MBT9317212.1"/>
    </source>
</evidence>
<dbReference type="InterPro" id="IPR047140">
    <property type="entry name" value="LabA"/>
</dbReference>
<organism evidence="2 3">
    <name type="scientific">Leptothoe spongobia TAU-MAC 1115</name>
    <dbReference type="NCBI Taxonomy" id="1967444"/>
    <lineage>
        <taxon>Bacteria</taxon>
        <taxon>Bacillati</taxon>
        <taxon>Cyanobacteriota</taxon>
        <taxon>Cyanophyceae</taxon>
        <taxon>Nodosilineales</taxon>
        <taxon>Cymatolegaceae</taxon>
        <taxon>Leptothoe</taxon>
        <taxon>Leptothoe spongobia</taxon>
    </lineage>
</organism>
<dbReference type="PANTHER" id="PTHR35458:SF8">
    <property type="entry name" value="SLR0650 PROTEIN"/>
    <property type="match status" value="1"/>
</dbReference>
<name>A0A947DHF8_9CYAN</name>
<dbReference type="GO" id="GO:0004540">
    <property type="term" value="F:RNA nuclease activity"/>
    <property type="evidence" value="ECO:0007669"/>
    <property type="project" value="InterPro"/>
</dbReference>
<sequence>MRTDNKAMFNELSLYSTGQEQGRVSVFIDAAHVFYAASTLGIEIDYSKLVSQLVPHGQLLRAYFYTGVDPKNMKQQGFLLWMKRNGYRVITKEITPKENSDMVKPQRSVDFCVEITADMIEQATFCDTVILVTGDGRFARLLQHFVHSSTRTELVSLQSITSERLLNEADSAIDFASLKDAIAKRQITYKRSRFNAA</sequence>
<comment type="caution">
    <text evidence="2">The sequence shown here is derived from an EMBL/GenBank/DDBJ whole genome shotgun (WGS) entry which is preliminary data.</text>
</comment>
<feature type="domain" description="NYN" evidence="1">
    <location>
        <begin position="23"/>
        <end position="174"/>
    </location>
</feature>
<protein>
    <submittedName>
        <fullName evidence="2">NYN domain-containing protein</fullName>
    </submittedName>
</protein>
<proteinExistence type="predicted"/>
<dbReference type="Pfam" id="PF01936">
    <property type="entry name" value="NYN"/>
    <property type="match status" value="1"/>
</dbReference>
<dbReference type="Proteomes" id="UP000717364">
    <property type="component" value="Unassembled WGS sequence"/>
</dbReference>
<keyword evidence="3" id="KW-1185">Reference proteome</keyword>
<gene>
    <name evidence="2" type="ORF">IXB50_17450</name>
</gene>
<evidence type="ECO:0000313" key="3">
    <source>
        <dbReference type="Proteomes" id="UP000717364"/>
    </source>
</evidence>
<dbReference type="CDD" id="cd10911">
    <property type="entry name" value="PIN_LabA"/>
    <property type="match status" value="1"/>
</dbReference>
<evidence type="ECO:0000259" key="1">
    <source>
        <dbReference type="Pfam" id="PF01936"/>
    </source>
</evidence>
<dbReference type="InterPro" id="IPR021139">
    <property type="entry name" value="NYN"/>
</dbReference>
<dbReference type="RefSeq" id="WP_215610278.1">
    <property type="nucleotide sequence ID" value="NZ_JADOES010000040.1"/>
</dbReference>
<dbReference type="AlphaFoldDB" id="A0A947DHF8"/>
<reference evidence="2" key="2">
    <citation type="journal article" date="2021" name="Mar. Drugs">
        <title>Genome Reduction and Secondary Metabolism of the Marine Sponge-Associated Cyanobacterium Leptothoe.</title>
        <authorList>
            <person name="Konstantinou D."/>
            <person name="Popin R.V."/>
            <person name="Fewer D.P."/>
            <person name="Sivonen K."/>
            <person name="Gkelis S."/>
        </authorList>
    </citation>
    <scope>NUCLEOTIDE SEQUENCE</scope>
    <source>
        <strain evidence="2">TAU-MAC 1115</strain>
    </source>
</reference>
<accession>A0A947DHF8</accession>